<dbReference type="InterPro" id="IPR006102">
    <property type="entry name" value="Ig-like_GH2"/>
</dbReference>
<feature type="domain" description="Glycosyl hydrolases family 2 sugar binding" evidence="7">
    <location>
        <begin position="30"/>
        <end position="180"/>
    </location>
</feature>
<evidence type="ECO:0000313" key="11">
    <source>
        <dbReference type="Proteomes" id="UP000184109"/>
    </source>
</evidence>
<feature type="chain" id="PRO_5012861462" evidence="4">
    <location>
        <begin position="24"/>
        <end position="809"/>
    </location>
</feature>
<organism evidence="10 11">
    <name type="scientific">Wenyingzhuangia marina</name>
    <dbReference type="NCBI Taxonomy" id="1195760"/>
    <lineage>
        <taxon>Bacteria</taxon>
        <taxon>Pseudomonadati</taxon>
        <taxon>Bacteroidota</taxon>
        <taxon>Flavobacteriia</taxon>
        <taxon>Flavobacteriales</taxon>
        <taxon>Flavobacteriaceae</taxon>
        <taxon>Wenyingzhuangia</taxon>
    </lineage>
</organism>
<dbReference type="EMBL" id="FQXQ01000008">
    <property type="protein sequence ID" value="SHH92995.1"/>
    <property type="molecule type" value="Genomic_DNA"/>
</dbReference>
<dbReference type="STRING" id="1195760.SAMN05444281_2777"/>
<dbReference type="Pfam" id="PF02836">
    <property type="entry name" value="Glyco_hydro_2_C"/>
    <property type="match status" value="1"/>
</dbReference>
<dbReference type="Gene3D" id="2.60.40.10">
    <property type="entry name" value="Immunoglobulins"/>
    <property type="match status" value="3"/>
</dbReference>
<dbReference type="InterPro" id="IPR006101">
    <property type="entry name" value="Glyco_hydro_2"/>
</dbReference>
<accession>A0A1M5WZ79</accession>
<comment type="similarity">
    <text evidence="1">Belongs to the glycosyl hydrolase 2 family.</text>
</comment>
<dbReference type="SUPFAM" id="SSF49303">
    <property type="entry name" value="beta-Galactosidase/glucuronidase domain"/>
    <property type="match status" value="1"/>
</dbReference>
<dbReference type="GO" id="GO:0005975">
    <property type="term" value="P:carbohydrate metabolic process"/>
    <property type="evidence" value="ECO:0007669"/>
    <property type="project" value="InterPro"/>
</dbReference>
<keyword evidence="11" id="KW-1185">Reference proteome</keyword>
<dbReference type="InterPro" id="IPR017853">
    <property type="entry name" value="GH"/>
</dbReference>
<dbReference type="PRINTS" id="PR00132">
    <property type="entry name" value="GLHYDRLASE2"/>
</dbReference>
<protein>
    <submittedName>
        <fullName evidence="10">Beta-galactosidase</fullName>
    </submittedName>
</protein>
<dbReference type="Pfam" id="PF02837">
    <property type="entry name" value="Glyco_hydro_2_N"/>
    <property type="match status" value="1"/>
</dbReference>
<sequence>MKRIQIYSLMFWAVILCSCGAKEQDVRVVKDFNFNWNFKLGSHPEAVKEDFDSSDWRALNLPHDWSIEGTFSKDHPTKPEGGALPAGEGWYRKSFELPEGIKGKSIAIEFDGVYRNSEVWINGHFLGKRPYGYISFMYDLTPYLHYGTQKNTITVKVDNSLQPNSRWYTGSGIYRNVRLVVTDKLHVAHWGTYATTPEISKGLGTVNYELTLQNDHNQDKSVKLVTSIKSEQNEEVAKVISNENIKANDFFVLNQDLEVKIPVLWDIENPYLYTIQTKVYEDGRLIDNYETPLGFRYFNFDAEKGFSLNGVPTKIHGVCLHHDNGALGAVANNDAIKRKLTLMKEMGANAIRVSHNPSSVELLDLCDEMGFIVQVEAFDTWKKKKAKQDYHLDWDEWHQKDLEDFVLRDRNHPSVMMWSIGNEIREQFDSTGVAITKELVSIVKKLDKTRPVTSALTENVPEKNYIYQSGALDLLGFNYKHKDYTGFPEKFKGQKIIASESVSALETRGHYDHFDADEIKRWPPAHNEPFDGNDDFTVSAYDQVSAYWGATHEESWKAVKALDYIAGTFIWTGFDYLGEPIPYPYPARSSYFGILDLAGLPKDVYYMYQSEWSDQDVLHILPHWNWTKNQEIDVWAYYNNADEVELFLNGKSLGKKSKKDDDLHVSWEVKYEPGTLKAVSKKEGKVVLEKEIHTAGKAAQINLTADKKEIRNNQYDLTYITVDVVDEKGVLVPNANHLIEFEISGGGEIVGVDNGYQANLSSFKASEIKAYNGKCIVIVQSNGKKENIVLKATSQDAIASNSIEIKVIN</sequence>
<evidence type="ECO:0000259" key="6">
    <source>
        <dbReference type="Pfam" id="PF02836"/>
    </source>
</evidence>
<dbReference type="Gene3D" id="3.20.20.80">
    <property type="entry name" value="Glycosidases"/>
    <property type="match status" value="1"/>
</dbReference>
<dbReference type="Pfam" id="PF00703">
    <property type="entry name" value="Glyco_hydro_2"/>
    <property type="match status" value="1"/>
</dbReference>
<dbReference type="PROSITE" id="PS51257">
    <property type="entry name" value="PROKAR_LIPOPROTEIN"/>
    <property type="match status" value="1"/>
</dbReference>
<evidence type="ECO:0000256" key="4">
    <source>
        <dbReference type="SAM" id="SignalP"/>
    </source>
</evidence>
<evidence type="ECO:0000256" key="2">
    <source>
        <dbReference type="ARBA" id="ARBA00022801"/>
    </source>
</evidence>
<dbReference type="InterPro" id="IPR023232">
    <property type="entry name" value="Glyco_hydro_2_AS"/>
</dbReference>
<gene>
    <name evidence="10" type="ORF">SAMN05444281_2777</name>
</gene>
<evidence type="ECO:0000313" key="10">
    <source>
        <dbReference type="EMBL" id="SHH92995.1"/>
    </source>
</evidence>
<dbReference type="PROSITE" id="PS00608">
    <property type="entry name" value="GLYCOSYL_HYDROL_F2_2"/>
    <property type="match status" value="1"/>
</dbReference>
<dbReference type="InterPro" id="IPR036156">
    <property type="entry name" value="Beta-gal/glucu_dom_sf"/>
</dbReference>
<name>A0A1M5WZ79_9FLAO</name>
<feature type="domain" description="DUF4982" evidence="8">
    <location>
        <begin position="630"/>
        <end position="687"/>
    </location>
</feature>
<dbReference type="InterPro" id="IPR040605">
    <property type="entry name" value="Glyco_hydro2_dom5"/>
</dbReference>
<dbReference type="Proteomes" id="UP000184109">
    <property type="component" value="Unassembled WGS sequence"/>
</dbReference>
<evidence type="ECO:0000259" key="9">
    <source>
        <dbReference type="Pfam" id="PF18565"/>
    </source>
</evidence>
<dbReference type="PANTHER" id="PTHR42732:SF1">
    <property type="entry name" value="BETA-MANNOSIDASE"/>
    <property type="match status" value="1"/>
</dbReference>
<evidence type="ECO:0000259" key="5">
    <source>
        <dbReference type="Pfam" id="PF00703"/>
    </source>
</evidence>
<keyword evidence="3" id="KW-0326">Glycosidase</keyword>
<feature type="domain" description="Glycoside hydrolase family 2 catalytic" evidence="6">
    <location>
        <begin position="304"/>
        <end position="457"/>
    </location>
</feature>
<dbReference type="InterPro" id="IPR032311">
    <property type="entry name" value="DUF4982"/>
</dbReference>
<dbReference type="SUPFAM" id="SSF51445">
    <property type="entry name" value="(Trans)glycosidases"/>
    <property type="match status" value="1"/>
</dbReference>
<dbReference type="RefSeq" id="WP_084730295.1">
    <property type="nucleotide sequence ID" value="NZ_BMEN01000008.1"/>
</dbReference>
<evidence type="ECO:0000259" key="8">
    <source>
        <dbReference type="Pfam" id="PF16355"/>
    </source>
</evidence>
<dbReference type="SUPFAM" id="SSF49785">
    <property type="entry name" value="Galactose-binding domain-like"/>
    <property type="match status" value="1"/>
</dbReference>
<keyword evidence="4" id="KW-0732">Signal</keyword>
<proteinExistence type="inferred from homology"/>
<dbReference type="Pfam" id="PF18565">
    <property type="entry name" value="Glyco_hydro2_C5"/>
    <property type="match status" value="1"/>
</dbReference>
<feature type="domain" description="Glycoside hydrolase family 2 immunoglobulin-like beta-sandwich" evidence="5">
    <location>
        <begin position="193"/>
        <end position="296"/>
    </location>
</feature>
<dbReference type="InterPro" id="IPR006103">
    <property type="entry name" value="Glyco_hydro_2_cat"/>
</dbReference>
<dbReference type="InterPro" id="IPR051913">
    <property type="entry name" value="GH2_Domain-Containing"/>
</dbReference>
<feature type="signal peptide" evidence="4">
    <location>
        <begin position="1"/>
        <end position="23"/>
    </location>
</feature>
<dbReference type="Gene3D" id="2.60.120.260">
    <property type="entry name" value="Galactose-binding domain-like"/>
    <property type="match status" value="1"/>
</dbReference>
<reference evidence="11" key="1">
    <citation type="submission" date="2016-11" db="EMBL/GenBank/DDBJ databases">
        <authorList>
            <person name="Varghese N."/>
            <person name="Submissions S."/>
        </authorList>
    </citation>
    <scope>NUCLEOTIDE SEQUENCE [LARGE SCALE GENOMIC DNA]</scope>
    <source>
        <strain evidence="11">DSM 100572</strain>
    </source>
</reference>
<keyword evidence="2" id="KW-0378">Hydrolase</keyword>
<dbReference type="InterPro" id="IPR013783">
    <property type="entry name" value="Ig-like_fold"/>
</dbReference>
<evidence type="ECO:0000259" key="7">
    <source>
        <dbReference type="Pfam" id="PF02837"/>
    </source>
</evidence>
<dbReference type="InterPro" id="IPR008979">
    <property type="entry name" value="Galactose-bd-like_sf"/>
</dbReference>
<dbReference type="OrthoDB" id="9801077at2"/>
<dbReference type="GO" id="GO:0004553">
    <property type="term" value="F:hydrolase activity, hydrolyzing O-glycosyl compounds"/>
    <property type="evidence" value="ECO:0007669"/>
    <property type="project" value="InterPro"/>
</dbReference>
<dbReference type="PANTHER" id="PTHR42732">
    <property type="entry name" value="BETA-GALACTOSIDASE"/>
    <property type="match status" value="1"/>
</dbReference>
<dbReference type="AlphaFoldDB" id="A0A1M5WZ79"/>
<evidence type="ECO:0000256" key="3">
    <source>
        <dbReference type="ARBA" id="ARBA00023295"/>
    </source>
</evidence>
<evidence type="ECO:0000256" key="1">
    <source>
        <dbReference type="ARBA" id="ARBA00007401"/>
    </source>
</evidence>
<dbReference type="InterPro" id="IPR006104">
    <property type="entry name" value="Glyco_hydro_2_N"/>
</dbReference>
<dbReference type="Pfam" id="PF16355">
    <property type="entry name" value="DUF4982"/>
    <property type="match status" value="1"/>
</dbReference>
<feature type="domain" description="Glycoside hydrolase family 2" evidence="9">
    <location>
        <begin position="701"/>
        <end position="796"/>
    </location>
</feature>